<organism evidence="1 2">
    <name type="scientific">Entomophthora muscae</name>
    <dbReference type="NCBI Taxonomy" id="34485"/>
    <lineage>
        <taxon>Eukaryota</taxon>
        <taxon>Fungi</taxon>
        <taxon>Fungi incertae sedis</taxon>
        <taxon>Zoopagomycota</taxon>
        <taxon>Entomophthoromycotina</taxon>
        <taxon>Entomophthoromycetes</taxon>
        <taxon>Entomophthorales</taxon>
        <taxon>Entomophthoraceae</taxon>
        <taxon>Entomophthora</taxon>
    </lineage>
</organism>
<accession>A0ACC2S8U0</accession>
<evidence type="ECO:0000313" key="2">
    <source>
        <dbReference type="Proteomes" id="UP001165960"/>
    </source>
</evidence>
<dbReference type="EMBL" id="QTSX02005711">
    <property type="protein sequence ID" value="KAJ9058708.1"/>
    <property type="molecule type" value="Genomic_DNA"/>
</dbReference>
<proteinExistence type="predicted"/>
<evidence type="ECO:0000313" key="1">
    <source>
        <dbReference type="EMBL" id="KAJ9058708.1"/>
    </source>
</evidence>
<sequence>MVHSSALWTDSELCLAFAPTETSVTSDLMTITLQSLTMCLQKCLCVATLSLVLSPVDTDHPLH</sequence>
<comment type="caution">
    <text evidence="1">The sequence shown here is derived from an EMBL/GenBank/DDBJ whole genome shotgun (WGS) entry which is preliminary data.</text>
</comment>
<reference evidence="1" key="1">
    <citation type="submission" date="2022-04" db="EMBL/GenBank/DDBJ databases">
        <title>Genome of the entomopathogenic fungus Entomophthora muscae.</title>
        <authorList>
            <person name="Elya C."/>
            <person name="Lovett B.R."/>
            <person name="Lee E."/>
            <person name="Macias A.M."/>
            <person name="Hajek A.E."/>
            <person name="De Bivort B.L."/>
            <person name="Kasson M.T."/>
            <person name="De Fine Licht H.H."/>
            <person name="Stajich J.E."/>
        </authorList>
    </citation>
    <scope>NUCLEOTIDE SEQUENCE</scope>
    <source>
        <strain evidence="1">Berkeley</strain>
    </source>
</reference>
<gene>
    <name evidence="1" type="ORF">DSO57_1009787</name>
</gene>
<keyword evidence="2" id="KW-1185">Reference proteome</keyword>
<protein>
    <submittedName>
        <fullName evidence="1">Uncharacterized protein</fullName>
    </submittedName>
</protein>
<dbReference type="Proteomes" id="UP001165960">
    <property type="component" value="Unassembled WGS sequence"/>
</dbReference>
<name>A0ACC2S8U0_9FUNG</name>